<dbReference type="InterPro" id="IPR015190">
    <property type="entry name" value="Elong_fac_SelB-wing-hlx_typ-2"/>
</dbReference>
<dbReference type="Gene3D" id="1.10.10.10">
    <property type="entry name" value="Winged helix-like DNA-binding domain superfamily/Winged helix DNA-binding domain"/>
    <property type="match status" value="1"/>
</dbReference>
<dbReference type="NCBIfam" id="TIGR00475">
    <property type="entry name" value="selB"/>
    <property type="match status" value="1"/>
</dbReference>
<dbReference type="EMBL" id="JAHXRI010000001">
    <property type="protein sequence ID" value="MBZ1349272.1"/>
    <property type="molecule type" value="Genomic_DNA"/>
</dbReference>
<dbReference type="Gene3D" id="2.40.30.10">
    <property type="entry name" value="Translation factors"/>
    <property type="match status" value="1"/>
</dbReference>
<dbReference type="PANTHER" id="PTHR43721">
    <property type="entry name" value="ELONGATION FACTOR TU-RELATED"/>
    <property type="match status" value="1"/>
</dbReference>
<dbReference type="CDD" id="cd15491">
    <property type="entry name" value="selB_III"/>
    <property type="match status" value="1"/>
</dbReference>
<dbReference type="Pfam" id="PF03144">
    <property type="entry name" value="GTP_EFTU_D2"/>
    <property type="match status" value="1"/>
</dbReference>
<dbReference type="SUPFAM" id="SSF50465">
    <property type="entry name" value="EF-Tu/eEF-1alpha/eIF2-gamma C-terminal domain"/>
    <property type="match status" value="1"/>
</dbReference>
<dbReference type="PRINTS" id="PR00315">
    <property type="entry name" value="ELONGATNFCT"/>
</dbReference>
<dbReference type="GO" id="GO:0003924">
    <property type="term" value="F:GTPase activity"/>
    <property type="evidence" value="ECO:0007669"/>
    <property type="project" value="InterPro"/>
</dbReference>
<sequence length="651" mass="70846">MIIGTAGHIDHGKTSLVEALTGVNADRLPEEKARGITIDLGFAYAPTASGSVVGFVDVPGHEKFVHTMAAGAIGMDHGLLVVAADDGLMPQTREHLRILDLLGVPQLSVAITKIDLVDAQRVQAVTREVLDHVGLTRFGEVEAYPVSVRTQAGVAALQAALFALRLSQPSEAPSYFRLAIDRVFVVKGMGVAVTGAVIAGRIAVGDRVRLAHAGLEARVRSIHAQNQSAQQATVGERCGIVLSGVDVEQVTRGDWLVGPELDLQTVRVDCLLSVPHDAERVIKDGELVLLHHGCQQVSARLILLDRGQIGAGQEAWAQIVLDRPLALCWQDRLVLRDASARHTLAGAQVMDIAPPVRGRKKPERFDVLATLQQADPVTALLGLMDRARGPLDLTHWAAAMNRSAELLLRALEPRLALQLQDGAHQLILGMEAQSGLTERVRACLDAFHISDPDEPGLAFERLRRMAVPDLQASVFKVWLTAQISAGTFALTGSFVHAVGHKVELSGPERILWERALPKLLDGEFDPPWVRDVALMVSASEEEVRLLFKKQARTSALTQLVKDLFYPDATMSRMADMIRETVGEQGFVSVINFRDKLGIGRKRAIQILEAFDRVGLTRRLVSLGRTGRAVEKDHRILRNAALFRGAQQDVQP</sequence>
<dbReference type="InterPro" id="IPR036390">
    <property type="entry name" value="WH_DNA-bd_sf"/>
</dbReference>
<comment type="subcellular location">
    <subcellularLocation>
        <location evidence="1">Cytoplasm</location>
    </subcellularLocation>
</comment>
<gene>
    <name evidence="10" type="primary">selB</name>
    <name evidence="10" type="ORF">KZZ10_01310</name>
</gene>
<dbReference type="Pfam" id="PF25461">
    <property type="entry name" value="Beta-barrel_SelB"/>
    <property type="match status" value="1"/>
</dbReference>
<dbReference type="CDD" id="cd04171">
    <property type="entry name" value="SelB"/>
    <property type="match status" value="1"/>
</dbReference>
<dbReference type="GO" id="GO:0005737">
    <property type="term" value="C:cytoplasm"/>
    <property type="evidence" value="ECO:0007669"/>
    <property type="project" value="UniProtKB-SubCell"/>
</dbReference>
<evidence type="ECO:0000313" key="11">
    <source>
        <dbReference type="Proteomes" id="UP000739565"/>
    </source>
</evidence>
<evidence type="ECO:0000256" key="2">
    <source>
        <dbReference type="ARBA" id="ARBA00015953"/>
    </source>
</evidence>
<dbReference type="PROSITE" id="PS51722">
    <property type="entry name" value="G_TR_2"/>
    <property type="match status" value="1"/>
</dbReference>
<feature type="domain" description="Tr-type G" evidence="9">
    <location>
        <begin position="1"/>
        <end position="170"/>
    </location>
</feature>
<dbReference type="InterPro" id="IPR004535">
    <property type="entry name" value="Transl_elong_SelB"/>
</dbReference>
<dbReference type="InterPro" id="IPR000795">
    <property type="entry name" value="T_Tr_GTP-bd_dom"/>
</dbReference>
<dbReference type="Pfam" id="PF21214">
    <property type="entry name" value="WHD_2nd_SelB_bact"/>
    <property type="match status" value="1"/>
</dbReference>
<dbReference type="InterPro" id="IPR004161">
    <property type="entry name" value="EFTu-like_2"/>
</dbReference>
<dbReference type="InterPro" id="IPR036388">
    <property type="entry name" value="WH-like_DNA-bd_sf"/>
</dbReference>
<evidence type="ECO:0000256" key="3">
    <source>
        <dbReference type="ARBA" id="ARBA00022490"/>
    </source>
</evidence>
<evidence type="ECO:0000256" key="6">
    <source>
        <dbReference type="ARBA" id="ARBA00023134"/>
    </source>
</evidence>
<dbReference type="Proteomes" id="UP000739565">
    <property type="component" value="Unassembled WGS sequence"/>
</dbReference>
<dbReference type="SUPFAM" id="SSF50447">
    <property type="entry name" value="Translation proteins"/>
    <property type="match status" value="1"/>
</dbReference>
<dbReference type="GO" id="GO:0005525">
    <property type="term" value="F:GTP binding"/>
    <property type="evidence" value="ECO:0007669"/>
    <property type="project" value="UniProtKB-KW"/>
</dbReference>
<dbReference type="InterPro" id="IPR048931">
    <property type="entry name" value="WHD_2nd_SelB_bact"/>
</dbReference>
<dbReference type="Gene3D" id="3.40.50.300">
    <property type="entry name" value="P-loop containing nucleotide triphosphate hydrolases"/>
    <property type="match status" value="1"/>
</dbReference>
<accession>A0A953N7Z6</accession>
<dbReference type="GO" id="GO:0003746">
    <property type="term" value="F:translation elongation factor activity"/>
    <property type="evidence" value="ECO:0007669"/>
    <property type="project" value="UniProtKB-KW"/>
</dbReference>
<dbReference type="GO" id="GO:0001514">
    <property type="term" value="P:selenocysteine incorporation"/>
    <property type="evidence" value="ECO:0007669"/>
    <property type="project" value="InterPro"/>
</dbReference>
<dbReference type="InterPro" id="IPR057335">
    <property type="entry name" value="Beta-barrel_SelB"/>
</dbReference>
<dbReference type="InterPro" id="IPR050055">
    <property type="entry name" value="EF-Tu_GTPase"/>
</dbReference>
<comment type="function">
    <text evidence="7">Translation factor necessary for the incorporation of selenocysteine into proteins. It probably replaces EF-Tu for the insertion of selenocysteine directed by the UGA codon. SelB binds GTP and GDP.</text>
</comment>
<organism evidence="10 11">
    <name type="scientific">Zwartia hollandica</name>
    <dbReference type="NCBI Taxonomy" id="324606"/>
    <lineage>
        <taxon>Bacteria</taxon>
        <taxon>Pseudomonadati</taxon>
        <taxon>Pseudomonadota</taxon>
        <taxon>Betaproteobacteria</taxon>
        <taxon>Burkholderiales</taxon>
        <taxon>Alcaligenaceae</taxon>
        <taxon>Zwartia</taxon>
    </lineage>
</organism>
<dbReference type="Gene3D" id="1.10.10.2770">
    <property type="match status" value="1"/>
</dbReference>
<keyword evidence="5" id="KW-0648">Protein biosynthesis</keyword>
<evidence type="ECO:0000256" key="5">
    <source>
        <dbReference type="ARBA" id="ARBA00022917"/>
    </source>
</evidence>
<dbReference type="SUPFAM" id="SSF46785">
    <property type="entry name" value="Winged helix' DNA-binding domain"/>
    <property type="match status" value="3"/>
</dbReference>
<dbReference type="SUPFAM" id="SSF52540">
    <property type="entry name" value="P-loop containing nucleoside triphosphate hydrolases"/>
    <property type="match status" value="1"/>
</dbReference>
<protein>
    <recommendedName>
        <fullName evidence="2">Selenocysteine-specific elongation factor</fullName>
    </recommendedName>
    <alternativeName>
        <fullName evidence="8">SelB translation factor</fullName>
    </alternativeName>
</protein>
<name>A0A953N7Z6_9BURK</name>
<dbReference type="Pfam" id="PF00009">
    <property type="entry name" value="GTP_EFTU"/>
    <property type="match status" value="1"/>
</dbReference>
<proteinExistence type="predicted"/>
<keyword evidence="11" id="KW-1185">Reference proteome</keyword>
<keyword evidence="10" id="KW-0251">Elongation factor</keyword>
<dbReference type="InterPro" id="IPR027417">
    <property type="entry name" value="P-loop_NTPase"/>
</dbReference>
<dbReference type="InterPro" id="IPR009001">
    <property type="entry name" value="Transl_elong_EF1A/Init_IF2_C"/>
</dbReference>
<dbReference type="RefSeq" id="WP_259659682.1">
    <property type="nucleotide sequence ID" value="NZ_JAHXRI010000001.1"/>
</dbReference>
<reference evidence="10" key="1">
    <citation type="submission" date="2021-07" db="EMBL/GenBank/DDBJ databases">
        <title>New genus and species of the family Alcaligenaceae.</title>
        <authorList>
            <person name="Hahn M.W."/>
        </authorList>
    </citation>
    <scope>NUCLEOTIDE SEQUENCE</scope>
    <source>
        <strain evidence="10">LF4-65</strain>
    </source>
</reference>
<dbReference type="InterPro" id="IPR015191">
    <property type="entry name" value="SelB_WHD4"/>
</dbReference>
<dbReference type="GO" id="GO:0003723">
    <property type="term" value="F:RNA binding"/>
    <property type="evidence" value="ECO:0007669"/>
    <property type="project" value="InterPro"/>
</dbReference>
<evidence type="ECO:0000313" key="10">
    <source>
        <dbReference type="EMBL" id="MBZ1349272.1"/>
    </source>
</evidence>
<dbReference type="InterPro" id="IPR009000">
    <property type="entry name" value="Transl_B-barrel_sf"/>
</dbReference>
<dbReference type="AlphaFoldDB" id="A0A953N7Z6"/>
<evidence type="ECO:0000256" key="8">
    <source>
        <dbReference type="ARBA" id="ARBA00031615"/>
    </source>
</evidence>
<evidence type="ECO:0000259" key="9">
    <source>
        <dbReference type="PROSITE" id="PS51722"/>
    </source>
</evidence>
<keyword evidence="3" id="KW-0963">Cytoplasm</keyword>
<dbReference type="Pfam" id="PF09107">
    <property type="entry name" value="WHD_3rd_SelB"/>
    <property type="match status" value="1"/>
</dbReference>
<dbReference type="Pfam" id="PF09106">
    <property type="entry name" value="WHD_2nd_SelB"/>
    <property type="match status" value="1"/>
</dbReference>
<evidence type="ECO:0000256" key="4">
    <source>
        <dbReference type="ARBA" id="ARBA00022741"/>
    </source>
</evidence>
<keyword evidence="6" id="KW-0342">GTP-binding</keyword>
<dbReference type="PANTHER" id="PTHR43721:SF22">
    <property type="entry name" value="ELONGATION FACTOR TU, MITOCHONDRIAL"/>
    <property type="match status" value="1"/>
</dbReference>
<evidence type="ECO:0000256" key="7">
    <source>
        <dbReference type="ARBA" id="ARBA00025526"/>
    </source>
</evidence>
<comment type="caution">
    <text evidence="10">The sequence shown here is derived from an EMBL/GenBank/DDBJ whole genome shotgun (WGS) entry which is preliminary data.</text>
</comment>
<evidence type="ECO:0000256" key="1">
    <source>
        <dbReference type="ARBA" id="ARBA00004496"/>
    </source>
</evidence>
<keyword evidence="4" id="KW-0547">Nucleotide-binding</keyword>